<evidence type="ECO:0000256" key="6">
    <source>
        <dbReference type="ARBA" id="ARBA00022827"/>
    </source>
</evidence>
<dbReference type="PANTHER" id="PTHR13878">
    <property type="entry name" value="GULONOLACTONE OXIDASE"/>
    <property type="match status" value="1"/>
</dbReference>
<proteinExistence type="inferred from homology"/>
<dbReference type="GO" id="GO:0009690">
    <property type="term" value="P:cytokinin metabolic process"/>
    <property type="evidence" value="ECO:0007669"/>
    <property type="project" value="InterPro"/>
</dbReference>
<protein>
    <recommendedName>
        <fullName evidence="3">cytokinin dehydrogenase</fullName>
        <ecNumber evidence="3">1.5.99.12</ecNumber>
    </recommendedName>
</protein>
<dbReference type="Gene3D" id="3.30.43.10">
    <property type="entry name" value="Uridine Diphospho-n-acetylenolpyruvylglucosamine Reductase, domain 2"/>
    <property type="match status" value="1"/>
</dbReference>
<evidence type="ECO:0000256" key="7">
    <source>
        <dbReference type="ARBA" id="ARBA00023002"/>
    </source>
</evidence>
<gene>
    <name evidence="12" type="ORF">AMTR_s00053p00208790</name>
</gene>
<evidence type="ECO:0000259" key="11">
    <source>
        <dbReference type="PROSITE" id="PS51387"/>
    </source>
</evidence>
<comment type="cofactor">
    <cofactor evidence="1">
        <name>FAD</name>
        <dbReference type="ChEBI" id="CHEBI:57692"/>
    </cofactor>
</comment>
<dbReference type="GO" id="GO:0071949">
    <property type="term" value="F:FAD binding"/>
    <property type="evidence" value="ECO:0007669"/>
    <property type="project" value="InterPro"/>
</dbReference>
<dbReference type="STRING" id="13333.W1PC48"/>
<evidence type="ECO:0000256" key="9">
    <source>
        <dbReference type="ARBA" id="ARBA00048224"/>
    </source>
</evidence>
<sequence>MKLLILLAALISSHHVSATLELDSADLSSLKTLNLEGYLSFHDTHLASRDFGDCYHSLPSAILRPKSPQDIAKTLQHVFDLGPSKLTIAARGHAHSLRGQAQAPHGIVVNMESLADPKKRRVHEGGKSPYVEVSGGELWIDVLRQTLKCGLAPRSWTDYLHLTVGGTLSNAGISGQAFRYGPQISNVYQLEVVTGKGEVVNCSAQKNADLFHAVLGGLGQFGIITKARIALEPAPEMVKWIRVLYSDFSLFTKDQELLISLEKGFDYVEGFVIINRNGILNNWRSSFFTPENPIQASRFNSNGRTLYCLEIAKNFDFNNANATDQEVESLLAQLSFIPSTLFSSELPYLDFLDRVHASEVKLRAQGLWEVPHPWLNLLIPQSTIHDFAEEIFGKLLTDSSNGPILIYPLNKEKWDNRTSAVTPNEDIFYLVAFLSSSTVDSLEHSLSQNRRILEFCEKQGIGMKQYLPHYTTKSEWAAHFSHRWQEFVRRKAAYDPLAILAPGQRIFPKANAFA</sequence>
<keyword evidence="13" id="KW-1185">Reference proteome</keyword>
<dbReference type="InterPro" id="IPR036318">
    <property type="entry name" value="FAD-bd_PCMH-like_sf"/>
</dbReference>
<dbReference type="InterPro" id="IPR006093">
    <property type="entry name" value="Oxy_OxRdtase_FAD_BS"/>
</dbReference>
<dbReference type="InterPro" id="IPR050432">
    <property type="entry name" value="FAD-linked_Oxidoreductases_BP"/>
</dbReference>
<dbReference type="SUPFAM" id="SSF55103">
    <property type="entry name" value="FAD-linked oxidases, C-terminal domain"/>
    <property type="match status" value="1"/>
</dbReference>
<keyword evidence="5 10" id="KW-0732">Signal</keyword>
<name>W1PC48_AMBTC</name>
<dbReference type="GO" id="GO:0016491">
    <property type="term" value="F:oxidoreductase activity"/>
    <property type="evidence" value="ECO:0000318"/>
    <property type="project" value="GO_Central"/>
</dbReference>
<accession>W1PC48</accession>
<organism evidence="12 13">
    <name type="scientific">Amborella trichopoda</name>
    <dbReference type="NCBI Taxonomy" id="13333"/>
    <lineage>
        <taxon>Eukaryota</taxon>
        <taxon>Viridiplantae</taxon>
        <taxon>Streptophyta</taxon>
        <taxon>Embryophyta</taxon>
        <taxon>Tracheophyta</taxon>
        <taxon>Spermatophyta</taxon>
        <taxon>Magnoliopsida</taxon>
        <taxon>Amborellales</taxon>
        <taxon>Amborellaceae</taxon>
        <taxon>Amborella</taxon>
    </lineage>
</organism>
<dbReference type="EMBL" id="KI394012">
    <property type="protein sequence ID" value="ERN05161.1"/>
    <property type="molecule type" value="Genomic_DNA"/>
</dbReference>
<dbReference type="InterPro" id="IPR006094">
    <property type="entry name" value="Oxid_FAD_bind_N"/>
</dbReference>
<dbReference type="FunFam" id="3.40.462.10:FF:000001">
    <property type="entry name" value="Cytokinin dehydrogenase 2"/>
    <property type="match status" value="1"/>
</dbReference>
<dbReference type="InterPro" id="IPR016166">
    <property type="entry name" value="FAD-bd_PCMH"/>
</dbReference>
<dbReference type="Gramene" id="ERN05161">
    <property type="protein sequence ID" value="ERN05161"/>
    <property type="gene ID" value="AMTR_s00053p00208790"/>
</dbReference>
<keyword evidence="6" id="KW-0274">FAD</keyword>
<dbReference type="SUPFAM" id="SSF56176">
    <property type="entry name" value="FAD-binding/transporter-associated domain-like"/>
    <property type="match status" value="1"/>
</dbReference>
<dbReference type="Pfam" id="PF01565">
    <property type="entry name" value="FAD_binding_4"/>
    <property type="match status" value="1"/>
</dbReference>
<dbReference type="PROSITE" id="PS51387">
    <property type="entry name" value="FAD_PCMH"/>
    <property type="match status" value="1"/>
</dbReference>
<dbReference type="InterPro" id="IPR016170">
    <property type="entry name" value="Cytok_DH_C_sf"/>
</dbReference>
<evidence type="ECO:0000313" key="12">
    <source>
        <dbReference type="EMBL" id="ERN05161.1"/>
    </source>
</evidence>
<dbReference type="InterPro" id="IPR016167">
    <property type="entry name" value="FAD-bd_PCMH_sub1"/>
</dbReference>
<dbReference type="Proteomes" id="UP000017836">
    <property type="component" value="Unassembled WGS sequence"/>
</dbReference>
<evidence type="ECO:0000256" key="8">
    <source>
        <dbReference type="ARBA" id="ARBA00023180"/>
    </source>
</evidence>
<feature type="chain" id="PRO_5004807261" description="cytokinin dehydrogenase" evidence="10">
    <location>
        <begin position="19"/>
        <end position="514"/>
    </location>
</feature>
<dbReference type="OMA" id="TVHKFAK"/>
<dbReference type="PROSITE" id="PS00862">
    <property type="entry name" value="OX2_COVAL_FAD"/>
    <property type="match status" value="1"/>
</dbReference>
<feature type="domain" description="FAD-binding PCMH-type" evidence="11">
    <location>
        <begin position="55"/>
        <end position="234"/>
    </location>
</feature>
<dbReference type="PANTHER" id="PTHR13878:SF53">
    <property type="entry name" value="CYTOKININ DEHYDROGENASE 6"/>
    <property type="match status" value="1"/>
</dbReference>
<comment type="similarity">
    <text evidence="2">Belongs to the oxygen-dependent FAD-linked oxidoreductase family.</text>
</comment>
<evidence type="ECO:0000256" key="1">
    <source>
        <dbReference type="ARBA" id="ARBA00001974"/>
    </source>
</evidence>
<evidence type="ECO:0000256" key="2">
    <source>
        <dbReference type="ARBA" id="ARBA00005466"/>
    </source>
</evidence>
<evidence type="ECO:0000256" key="5">
    <source>
        <dbReference type="ARBA" id="ARBA00022729"/>
    </source>
</evidence>
<dbReference type="HOGENOM" id="CLU_024955_1_0_1"/>
<dbReference type="InterPro" id="IPR016169">
    <property type="entry name" value="FAD-bd_PCMH_sub2"/>
</dbReference>
<keyword evidence="4" id="KW-0285">Flavoprotein</keyword>
<reference evidence="13" key="1">
    <citation type="journal article" date="2013" name="Science">
        <title>The Amborella genome and the evolution of flowering plants.</title>
        <authorList>
            <consortium name="Amborella Genome Project"/>
        </authorList>
    </citation>
    <scope>NUCLEOTIDE SEQUENCE [LARGE SCALE GENOMIC DNA]</scope>
</reference>
<dbReference type="InterPro" id="IPR015345">
    <property type="entry name" value="Cytokinin_DH_FAD/cytokin-bd"/>
</dbReference>
<dbReference type="Gene3D" id="3.30.465.10">
    <property type="match status" value="1"/>
</dbReference>
<evidence type="ECO:0000256" key="10">
    <source>
        <dbReference type="SAM" id="SignalP"/>
    </source>
</evidence>
<dbReference type="AlphaFoldDB" id="W1PC48"/>
<dbReference type="KEGG" id="atr:18433329"/>
<dbReference type="GO" id="GO:0019139">
    <property type="term" value="F:cytokinin dehydrogenase activity"/>
    <property type="evidence" value="ECO:0007669"/>
    <property type="project" value="UniProtKB-EC"/>
</dbReference>
<keyword evidence="8" id="KW-0325">Glycoprotein</keyword>
<evidence type="ECO:0000256" key="3">
    <source>
        <dbReference type="ARBA" id="ARBA00011928"/>
    </source>
</evidence>
<dbReference type="FunFam" id="3.30.465.10:FF:000021">
    <property type="entry name" value="Cytokinin dehydrogenase 1"/>
    <property type="match status" value="1"/>
</dbReference>
<feature type="signal peptide" evidence="10">
    <location>
        <begin position="1"/>
        <end position="18"/>
    </location>
</feature>
<comment type="catalytic activity">
    <reaction evidence="9">
        <text>N(6)-dimethylallyladenine + A + H2O = 3-methyl-2-butenal + adenine + AH2</text>
        <dbReference type="Rhea" id="RHEA:13625"/>
        <dbReference type="ChEBI" id="CHEBI:13193"/>
        <dbReference type="ChEBI" id="CHEBI:15377"/>
        <dbReference type="ChEBI" id="CHEBI:15825"/>
        <dbReference type="ChEBI" id="CHEBI:16708"/>
        <dbReference type="ChEBI" id="CHEBI:17499"/>
        <dbReference type="ChEBI" id="CHEBI:17660"/>
        <dbReference type="EC" id="1.5.99.12"/>
    </reaction>
</comment>
<dbReference type="OrthoDB" id="415825at2759"/>
<evidence type="ECO:0000313" key="13">
    <source>
        <dbReference type="Proteomes" id="UP000017836"/>
    </source>
</evidence>
<dbReference type="EC" id="1.5.99.12" evidence="3"/>
<dbReference type="Pfam" id="PF09265">
    <property type="entry name" value="Cytokin-bind"/>
    <property type="match status" value="1"/>
</dbReference>
<dbReference type="eggNOG" id="KOG1231">
    <property type="taxonomic scope" value="Eukaryota"/>
</dbReference>
<dbReference type="Gene3D" id="3.40.462.10">
    <property type="entry name" value="FAD-linked oxidases, C-terminal domain"/>
    <property type="match status" value="1"/>
</dbReference>
<evidence type="ECO:0000256" key="4">
    <source>
        <dbReference type="ARBA" id="ARBA00022630"/>
    </source>
</evidence>
<keyword evidence="7" id="KW-0560">Oxidoreductase</keyword>
<dbReference type="InterPro" id="IPR016164">
    <property type="entry name" value="FAD-linked_Oxase-like_C"/>
</dbReference>